<accession>A0A2S9ISE7</accession>
<evidence type="ECO:0000313" key="2">
    <source>
        <dbReference type="EMBL" id="PRD43430.1"/>
    </source>
</evidence>
<sequence length="148" mass="16024">MSDFFYYLWRFILASMAWLAAVIIAAFVLTALLFAAGNHGPADQATVESILQVSLATTPFTVFYVATGTFIPSLFILVWAEFTARRDWLFYSLAGLLMGMGIVGYQLFYNAQAGSSDYALFSTTAAAAGIVAGSVYWLIAGRSAGARR</sequence>
<dbReference type="RefSeq" id="WP_105742177.1">
    <property type="nucleotide sequence ID" value="NZ_PVBR01000007.1"/>
</dbReference>
<dbReference type="Proteomes" id="UP000239434">
    <property type="component" value="Unassembled WGS sequence"/>
</dbReference>
<dbReference type="EMBL" id="PVBR01000007">
    <property type="protein sequence ID" value="PRD43430.1"/>
    <property type="molecule type" value="Genomic_DNA"/>
</dbReference>
<proteinExistence type="predicted"/>
<comment type="caution">
    <text evidence="2">The sequence shown here is derived from an EMBL/GenBank/DDBJ whole genome shotgun (WGS) entry which is preliminary data.</text>
</comment>
<feature type="transmembrane region" description="Helical" evidence="1">
    <location>
        <begin position="56"/>
        <end position="79"/>
    </location>
</feature>
<organism evidence="2 3">
    <name type="scientific">Phyllobacterium phragmitis</name>
    <dbReference type="NCBI Taxonomy" id="2670329"/>
    <lineage>
        <taxon>Bacteria</taxon>
        <taxon>Pseudomonadati</taxon>
        <taxon>Pseudomonadota</taxon>
        <taxon>Alphaproteobacteria</taxon>
        <taxon>Hyphomicrobiales</taxon>
        <taxon>Phyllobacteriaceae</taxon>
        <taxon>Phyllobacterium</taxon>
    </lineage>
</organism>
<keyword evidence="1" id="KW-0472">Membrane</keyword>
<feature type="transmembrane region" description="Helical" evidence="1">
    <location>
        <begin position="88"/>
        <end position="108"/>
    </location>
</feature>
<feature type="transmembrane region" description="Helical" evidence="1">
    <location>
        <begin position="12"/>
        <end position="36"/>
    </location>
</feature>
<dbReference type="AlphaFoldDB" id="A0A2S9ISE7"/>
<evidence type="ECO:0000313" key="3">
    <source>
        <dbReference type="Proteomes" id="UP000239434"/>
    </source>
</evidence>
<keyword evidence="3" id="KW-1185">Reference proteome</keyword>
<protein>
    <submittedName>
        <fullName evidence="2">Uncharacterized protein</fullName>
    </submittedName>
</protein>
<name>A0A2S9ISE7_9HYPH</name>
<reference evidence="2 3" key="1">
    <citation type="submission" date="2018-02" db="EMBL/GenBank/DDBJ databases">
        <title>The draft genome of Phyllobacterium sp. 1N-3.</title>
        <authorList>
            <person name="Liu L."/>
            <person name="Li L."/>
            <person name="Zhang X."/>
            <person name="Wang T."/>
            <person name="Liang L."/>
        </authorList>
    </citation>
    <scope>NUCLEOTIDE SEQUENCE [LARGE SCALE GENOMIC DNA]</scope>
    <source>
        <strain evidence="2 3">1N-3</strain>
    </source>
</reference>
<keyword evidence="1" id="KW-0812">Transmembrane</keyword>
<feature type="transmembrane region" description="Helical" evidence="1">
    <location>
        <begin position="120"/>
        <end position="139"/>
    </location>
</feature>
<keyword evidence="1" id="KW-1133">Transmembrane helix</keyword>
<evidence type="ECO:0000256" key="1">
    <source>
        <dbReference type="SAM" id="Phobius"/>
    </source>
</evidence>
<gene>
    <name evidence="2" type="ORF">C5748_12135</name>
</gene>